<dbReference type="GeneID" id="28802854"/>
<sequence>MAIPTLATTADVEARLRRPLTDSEIAAVPGLLEEAGVEILEFCGVDSFDPVPDTVRVVASRMVARVFSGSTTVGGVEIPSTASEVDMRASAFQFSGRFDADRSSGGVWLTKADRRKLRRYSIHGGAFSVDLTP</sequence>
<organism evidence="1 2">
    <name type="scientific">Gordonia phage BritBrat</name>
    <dbReference type="NCBI Taxonomy" id="1838064"/>
    <lineage>
        <taxon>Viruses</taxon>
        <taxon>Duplodnaviria</taxon>
        <taxon>Heunggongvirae</taxon>
        <taxon>Uroviricota</taxon>
        <taxon>Caudoviricetes</taxon>
        <taxon>Britbratvirus</taxon>
        <taxon>Britbratvirus britbrat</taxon>
    </lineage>
</organism>
<dbReference type="RefSeq" id="YP_009276536.1">
    <property type="nucleotide sequence ID" value="NC_030942.1"/>
</dbReference>
<dbReference type="EMBL" id="KU998233">
    <property type="protein sequence ID" value="ANA85217.1"/>
    <property type="molecule type" value="Genomic_DNA"/>
</dbReference>
<gene>
    <name evidence="1" type="primary">9</name>
    <name evidence="1" type="ORF">PBI_BRITBRAT_9</name>
</gene>
<name>A0A166XYS3_9CAUD</name>
<dbReference type="OrthoDB" id="40133at10239"/>
<proteinExistence type="predicted"/>
<evidence type="ECO:0000313" key="2">
    <source>
        <dbReference type="Proteomes" id="UP000202279"/>
    </source>
</evidence>
<reference evidence="2" key="1">
    <citation type="submission" date="2016-03" db="EMBL/GenBank/DDBJ databases">
        <authorList>
            <person name="Ploux O."/>
        </authorList>
    </citation>
    <scope>NUCLEOTIDE SEQUENCE [LARGE SCALE GENOMIC DNA]</scope>
</reference>
<accession>A0A166XYS3</accession>
<keyword evidence="2" id="KW-1185">Reference proteome</keyword>
<protein>
    <submittedName>
        <fullName evidence="1">Head-to-tail connector</fullName>
    </submittedName>
</protein>
<dbReference type="Proteomes" id="UP000202279">
    <property type="component" value="Segment"/>
</dbReference>
<evidence type="ECO:0000313" key="1">
    <source>
        <dbReference type="EMBL" id="ANA85217.1"/>
    </source>
</evidence>
<dbReference type="KEGG" id="vg:28802854"/>